<keyword evidence="3" id="KW-1185">Reference proteome</keyword>
<comment type="caution">
    <text evidence="2">The sequence shown here is derived from an EMBL/GenBank/DDBJ whole genome shotgun (WGS) entry which is preliminary data.</text>
</comment>
<organism evidence="2 3">
    <name type="scientific">Octopus vulgaris</name>
    <name type="common">Common octopus</name>
    <dbReference type="NCBI Taxonomy" id="6645"/>
    <lineage>
        <taxon>Eukaryota</taxon>
        <taxon>Metazoa</taxon>
        <taxon>Spiralia</taxon>
        <taxon>Lophotrochozoa</taxon>
        <taxon>Mollusca</taxon>
        <taxon>Cephalopoda</taxon>
        <taxon>Coleoidea</taxon>
        <taxon>Octopodiformes</taxon>
        <taxon>Octopoda</taxon>
        <taxon>Incirrata</taxon>
        <taxon>Octopodidae</taxon>
        <taxon>Octopus</taxon>
    </lineage>
</organism>
<name>A0AA36HJE7_OCTVU</name>
<accession>A0AA36HJE7</accession>
<evidence type="ECO:0000256" key="1">
    <source>
        <dbReference type="SAM" id="MobiDB-lite"/>
    </source>
</evidence>
<dbReference type="EMBL" id="CATOCA020000006">
    <property type="protein sequence ID" value="CAJ1099407.1"/>
    <property type="molecule type" value="Genomic_DNA"/>
</dbReference>
<dbReference type="Proteomes" id="UP001162480">
    <property type="component" value="Unassembled WGS sequence"/>
</dbReference>
<feature type="region of interest" description="Disordered" evidence="1">
    <location>
        <begin position="183"/>
        <end position="223"/>
    </location>
</feature>
<reference evidence="2" key="1">
    <citation type="submission" date="2023-08" db="EMBL/GenBank/DDBJ databases">
        <authorList>
            <person name="Alioto T."/>
            <person name="Alioto T."/>
            <person name="Gomez Garrido J."/>
        </authorList>
    </citation>
    <scope>NUCLEOTIDE SEQUENCE</scope>
</reference>
<gene>
    <name evidence="2" type="ORF">OCTVUL_1B009187</name>
</gene>
<feature type="compositionally biased region" description="Basic and acidic residues" evidence="1">
    <location>
        <begin position="183"/>
        <end position="196"/>
    </location>
</feature>
<evidence type="ECO:0000313" key="3">
    <source>
        <dbReference type="Proteomes" id="UP001162480"/>
    </source>
</evidence>
<protein>
    <submittedName>
        <fullName evidence="2">Uncharacterized protein</fullName>
    </submittedName>
</protein>
<evidence type="ECO:0000313" key="2">
    <source>
        <dbReference type="EMBL" id="CAJ1099407.1"/>
    </source>
</evidence>
<dbReference type="AlphaFoldDB" id="A0AA36HJE7"/>
<sequence length="290" mass="32327">MVVVKGADLVISGHNQPCLPETLKKQPIVFFRVTDVDEQEKSKILLANVLPSDQKDVYTKMHVPKEKEEREKSLLFAKVQQIVCDKLKRRGVRTVTGLGQHYEKLCQKSSAPQHFLVKSDLEEGLKVFHIELPQTISREMADSINIVSEALTQLGGKLIPLDALVNTGKTYWSSVHTVTRQIEEKSSLTKNEHPKPSEQPAGFQSMSGTDDKEDTPKINDIPHSPDSIGNICYNQPSRCILPVTCLLDYFISKPNNSNVTPVNNSSQICNPSSLGSIQARLTYHKGKLLT</sequence>
<proteinExistence type="predicted"/>